<keyword evidence="2" id="KW-1185">Reference proteome</keyword>
<dbReference type="EMBL" id="VFLP01000014">
    <property type="protein sequence ID" value="TRX95827.1"/>
    <property type="molecule type" value="Genomic_DNA"/>
</dbReference>
<evidence type="ECO:0000313" key="2">
    <source>
        <dbReference type="Proteomes" id="UP000319160"/>
    </source>
</evidence>
<sequence length="176" mass="19600">MIIDLVRTCDTGFIKQPNQSSVISSKGKYATLLFQVKSVTKNSNGQILIASPHTTPRTLLATLGTTNTTCYRTTIKVNNARQGPYKIISIASKVSVSITGVMGKGQARKVHVDNIKPYLQSTAESPGRQETEFQQTKQTIKEILTEREALGPEYYPFEEEQVLDLRPRILELPAQF</sequence>
<organism evidence="1 2">
    <name type="scientific">Xylaria flabelliformis</name>
    <dbReference type="NCBI Taxonomy" id="2512241"/>
    <lineage>
        <taxon>Eukaryota</taxon>
        <taxon>Fungi</taxon>
        <taxon>Dikarya</taxon>
        <taxon>Ascomycota</taxon>
        <taxon>Pezizomycotina</taxon>
        <taxon>Sordariomycetes</taxon>
        <taxon>Xylariomycetidae</taxon>
        <taxon>Xylariales</taxon>
        <taxon>Xylariaceae</taxon>
        <taxon>Xylaria</taxon>
    </lineage>
</organism>
<dbReference type="OrthoDB" id="4762097at2759"/>
<name>A0A553I6K5_9PEZI</name>
<protein>
    <submittedName>
        <fullName evidence="1">Uncharacterized protein</fullName>
    </submittedName>
</protein>
<dbReference type="AlphaFoldDB" id="A0A553I6K5"/>
<accession>A0A553I6K5</accession>
<dbReference type="Proteomes" id="UP000319160">
    <property type="component" value="Unassembled WGS sequence"/>
</dbReference>
<gene>
    <name evidence="1" type="ORF">FHL15_003381</name>
</gene>
<proteinExistence type="predicted"/>
<reference evidence="2" key="1">
    <citation type="submission" date="2019-06" db="EMBL/GenBank/DDBJ databases">
        <title>Draft genome sequence of the griseofulvin-producing fungus Xylaria cubensis strain G536.</title>
        <authorList>
            <person name="Mead M.E."/>
            <person name="Raja H.A."/>
            <person name="Steenwyk J.L."/>
            <person name="Knowles S.L."/>
            <person name="Oberlies N.H."/>
            <person name="Rokas A."/>
        </authorList>
    </citation>
    <scope>NUCLEOTIDE SEQUENCE [LARGE SCALE GENOMIC DNA]</scope>
    <source>
        <strain evidence="2">G536</strain>
    </source>
</reference>
<comment type="caution">
    <text evidence="1">The sequence shown here is derived from an EMBL/GenBank/DDBJ whole genome shotgun (WGS) entry which is preliminary data.</text>
</comment>
<evidence type="ECO:0000313" key="1">
    <source>
        <dbReference type="EMBL" id="TRX95827.1"/>
    </source>
</evidence>